<evidence type="ECO:0000256" key="2">
    <source>
        <dbReference type="ARBA" id="ARBA00023125"/>
    </source>
</evidence>
<dbReference type="SUPFAM" id="SSF46955">
    <property type="entry name" value="Putative DNA-binding domain"/>
    <property type="match status" value="1"/>
</dbReference>
<evidence type="ECO:0000256" key="1">
    <source>
        <dbReference type="ARBA" id="ARBA00022908"/>
    </source>
</evidence>
<keyword evidence="8" id="KW-1185">Reference proteome</keyword>
<name>A0ABN5GXH6_9FIRM</name>
<dbReference type="InterPro" id="IPR051491">
    <property type="entry name" value="Recombinase/Transposase-rel"/>
</dbReference>
<dbReference type="InterPro" id="IPR041718">
    <property type="entry name" value="IS607_transposase-like"/>
</dbReference>
<dbReference type="NCBIfam" id="TIGR01764">
    <property type="entry name" value="excise"/>
    <property type="match status" value="1"/>
</dbReference>
<dbReference type="InterPro" id="IPR010093">
    <property type="entry name" value="SinI_DNA-bd"/>
</dbReference>
<dbReference type="CDD" id="cd03769">
    <property type="entry name" value="SR_IS607_transposase_like"/>
    <property type="match status" value="1"/>
</dbReference>
<dbReference type="Proteomes" id="UP000325292">
    <property type="component" value="Chromosome"/>
</dbReference>
<dbReference type="PANTHER" id="PTHR36172:SF1">
    <property type="entry name" value="RESOLVASE-RELATED"/>
    <property type="match status" value="1"/>
</dbReference>
<feature type="domain" description="HTH merR-type" evidence="5">
    <location>
        <begin position="2"/>
        <end position="45"/>
    </location>
</feature>
<dbReference type="InterPro" id="IPR000551">
    <property type="entry name" value="MerR-type_HTH_dom"/>
</dbReference>
<dbReference type="Pfam" id="PF00376">
    <property type="entry name" value="MerR"/>
    <property type="match status" value="1"/>
</dbReference>
<dbReference type="Gene3D" id="3.40.50.1390">
    <property type="entry name" value="Resolvase, N-terminal catalytic domain"/>
    <property type="match status" value="1"/>
</dbReference>
<keyword evidence="1" id="KW-0229">DNA integration</keyword>
<evidence type="ECO:0000256" key="3">
    <source>
        <dbReference type="ARBA" id="ARBA00023172"/>
    </source>
</evidence>
<keyword evidence="2" id="KW-0238">DNA-binding</keyword>
<dbReference type="PROSITE" id="PS51736">
    <property type="entry name" value="RECOMBINASES_3"/>
    <property type="match status" value="1"/>
</dbReference>
<evidence type="ECO:0000313" key="7">
    <source>
        <dbReference type="EMBL" id="AUW93247.1"/>
    </source>
</evidence>
<dbReference type="Pfam" id="PF00239">
    <property type="entry name" value="Resolvase"/>
    <property type="match status" value="1"/>
</dbReference>
<dbReference type="Gene3D" id="1.10.287.2170">
    <property type="match status" value="1"/>
</dbReference>
<dbReference type="SUPFAM" id="SSF53041">
    <property type="entry name" value="Resolvase-like"/>
    <property type="match status" value="1"/>
</dbReference>
<organism evidence="7 8">
    <name type="scientific">Sulfobacillus thermotolerans</name>
    <dbReference type="NCBI Taxonomy" id="338644"/>
    <lineage>
        <taxon>Bacteria</taxon>
        <taxon>Bacillati</taxon>
        <taxon>Bacillota</taxon>
        <taxon>Clostridia</taxon>
        <taxon>Eubacteriales</taxon>
        <taxon>Clostridiales Family XVII. Incertae Sedis</taxon>
        <taxon>Sulfobacillus</taxon>
    </lineage>
</organism>
<evidence type="ECO:0000259" key="5">
    <source>
        <dbReference type="PROSITE" id="PS50937"/>
    </source>
</evidence>
<dbReference type="InterPro" id="IPR006119">
    <property type="entry name" value="Resolv_N"/>
</dbReference>
<evidence type="ECO:0000259" key="6">
    <source>
        <dbReference type="PROSITE" id="PS51736"/>
    </source>
</evidence>
<dbReference type="InterPro" id="IPR006118">
    <property type="entry name" value="Recombinase_CS"/>
</dbReference>
<feature type="active site" description="O-(5'-phospho-DNA)-serine intermediate" evidence="4">
    <location>
        <position position="67"/>
    </location>
</feature>
<dbReference type="InterPro" id="IPR009061">
    <property type="entry name" value="DNA-bd_dom_put_sf"/>
</dbReference>
<accession>A0ABN5GXH6</accession>
<evidence type="ECO:0000256" key="4">
    <source>
        <dbReference type="PROSITE-ProRule" id="PRU10137"/>
    </source>
</evidence>
<dbReference type="PROSITE" id="PS50937">
    <property type="entry name" value="HTH_MERR_2"/>
    <property type="match status" value="1"/>
</dbReference>
<proteinExistence type="predicted"/>
<dbReference type="NCBIfam" id="NF033518">
    <property type="entry name" value="transpos_IS607"/>
    <property type="match status" value="1"/>
</dbReference>
<dbReference type="InterPro" id="IPR048046">
    <property type="entry name" value="Transpos_IS607"/>
</dbReference>
<dbReference type="EMBL" id="CP019454">
    <property type="protein sequence ID" value="AUW93247.1"/>
    <property type="molecule type" value="Genomic_DNA"/>
</dbReference>
<keyword evidence="3" id="KW-0233">DNA recombination</keyword>
<gene>
    <name evidence="7" type="ORF">BXT84_04160</name>
</gene>
<reference evidence="7 8" key="1">
    <citation type="journal article" date="2019" name="Sci. Rep.">
        <title>Sulfobacillus thermotolerans: new insights into resistance and metabolic capacities of acidophilic chemolithotrophs.</title>
        <authorList>
            <person name="Panyushkina A.E."/>
            <person name="Babenko V.V."/>
            <person name="Nikitina A.S."/>
            <person name="Selezneva O.V."/>
            <person name="Tsaplina I.A."/>
            <person name="Letarova M.A."/>
            <person name="Kostryukova E.S."/>
            <person name="Letarov A.V."/>
        </authorList>
    </citation>
    <scope>NUCLEOTIDE SEQUENCE [LARGE SCALE GENOMIC DNA]</scope>
    <source>
        <strain evidence="7 8">Kr1</strain>
    </source>
</reference>
<sequence length="215" mass="24882">MLLSLEEAAKVLGVSKSTMRRWEAEGRLKPERTPGGHRRYRSEELTQMAVHPLPKTDRVTIAYARVSSHDQKADLERQAMVLSEFCTKNGWTHEVIRDLGSGLNYHKKGLRELLQRIMRNDVERLVVTHKDRLLRFGAELVFALCEEFHTEVVIVNKSEEMCYEEELTQDVLEIITVFSARLYGSRSHKNKKLIERMKEATQDDANQAEDDPTTE</sequence>
<evidence type="ECO:0000313" key="8">
    <source>
        <dbReference type="Proteomes" id="UP000325292"/>
    </source>
</evidence>
<feature type="domain" description="Resolvase/invertase-type recombinase catalytic" evidence="6">
    <location>
        <begin position="59"/>
        <end position="212"/>
    </location>
</feature>
<dbReference type="CDD" id="cd04762">
    <property type="entry name" value="HTH_MerR-trunc"/>
    <property type="match status" value="1"/>
</dbReference>
<dbReference type="SMART" id="SM00857">
    <property type="entry name" value="Resolvase"/>
    <property type="match status" value="1"/>
</dbReference>
<protein>
    <submittedName>
        <fullName evidence="7">IS607 family transposase</fullName>
    </submittedName>
</protein>
<dbReference type="Gene3D" id="1.10.1660.10">
    <property type="match status" value="1"/>
</dbReference>
<dbReference type="PANTHER" id="PTHR36172">
    <property type="match status" value="1"/>
</dbReference>
<dbReference type="PROSITE" id="PS00397">
    <property type="entry name" value="RECOMBINASES_1"/>
    <property type="match status" value="1"/>
</dbReference>
<dbReference type="InterPro" id="IPR036162">
    <property type="entry name" value="Resolvase-like_N_sf"/>
</dbReference>